<dbReference type="OrthoDB" id="6123at2759"/>
<dbReference type="AlphaFoldDB" id="A0A836CEJ8"/>
<dbReference type="Pfam" id="PF03941">
    <property type="entry name" value="INCENP_ARK-bind"/>
    <property type="match status" value="1"/>
</dbReference>
<reference evidence="10" key="1">
    <citation type="submission" date="2021-02" db="EMBL/GenBank/DDBJ databases">
        <title>First Annotated Genome of the Yellow-green Alga Tribonema minus.</title>
        <authorList>
            <person name="Mahan K.M."/>
        </authorList>
    </citation>
    <scope>NUCLEOTIDE SEQUENCE</scope>
    <source>
        <strain evidence="10">UTEX B ZZ1240</strain>
    </source>
</reference>
<dbReference type="GO" id="GO:0007059">
    <property type="term" value="P:chromosome segregation"/>
    <property type="evidence" value="ECO:0007669"/>
    <property type="project" value="UniProtKB-KW"/>
</dbReference>
<feature type="compositionally biased region" description="Acidic residues" evidence="8">
    <location>
        <begin position="8"/>
        <end position="20"/>
    </location>
</feature>
<name>A0A836CEJ8_9STRA</name>
<dbReference type="PANTHER" id="PTHR13142:SF1">
    <property type="entry name" value="INNER CENTROMERE PROTEIN"/>
    <property type="match status" value="1"/>
</dbReference>
<evidence type="ECO:0000313" key="10">
    <source>
        <dbReference type="EMBL" id="KAG5182754.1"/>
    </source>
</evidence>
<comment type="similarity">
    <text evidence="3">Belongs to the INCENP family.</text>
</comment>
<keyword evidence="6" id="KW-0206">Cytoskeleton</keyword>
<dbReference type="GO" id="GO:0005634">
    <property type="term" value="C:nucleus"/>
    <property type="evidence" value="ECO:0007669"/>
    <property type="project" value="UniProtKB-SubCell"/>
</dbReference>
<evidence type="ECO:0000313" key="11">
    <source>
        <dbReference type="Proteomes" id="UP000664859"/>
    </source>
</evidence>
<keyword evidence="4" id="KW-0963">Cytoplasm</keyword>
<evidence type="ECO:0000256" key="4">
    <source>
        <dbReference type="ARBA" id="ARBA00022490"/>
    </source>
</evidence>
<evidence type="ECO:0000256" key="3">
    <source>
        <dbReference type="ARBA" id="ARBA00010042"/>
    </source>
</evidence>
<evidence type="ECO:0000256" key="7">
    <source>
        <dbReference type="ARBA" id="ARBA00023242"/>
    </source>
</evidence>
<feature type="compositionally biased region" description="Gly residues" evidence="8">
    <location>
        <begin position="21"/>
        <end position="36"/>
    </location>
</feature>
<evidence type="ECO:0000256" key="1">
    <source>
        <dbReference type="ARBA" id="ARBA00004123"/>
    </source>
</evidence>
<dbReference type="EMBL" id="JAFCMP010000224">
    <property type="protein sequence ID" value="KAG5182754.1"/>
    <property type="molecule type" value="Genomic_DNA"/>
</dbReference>
<comment type="subcellular location">
    <subcellularLocation>
        <location evidence="2">Cytoplasm</location>
        <location evidence="2">Cytoskeleton</location>
        <location evidence="2">Spindle</location>
    </subcellularLocation>
    <subcellularLocation>
        <location evidence="1">Nucleus</location>
    </subcellularLocation>
</comment>
<dbReference type="Proteomes" id="UP000664859">
    <property type="component" value="Unassembled WGS sequence"/>
</dbReference>
<accession>A0A836CEJ8</accession>
<evidence type="ECO:0000256" key="2">
    <source>
        <dbReference type="ARBA" id="ARBA00004186"/>
    </source>
</evidence>
<dbReference type="GO" id="GO:0005819">
    <property type="term" value="C:spindle"/>
    <property type="evidence" value="ECO:0007669"/>
    <property type="project" value="UniProtKB-SubCell"/>
</dbReference>
<proteinExistence type="inferred from homology"/>
<sequence>MSERGSCSDDDDEEESDGGDSDGGGGGGGGGGGKAGGTPRPRPPRKHVPEWAKGSQLKRALEAQYARTAPDPDTIFDDVTQSCNLETIFARKSGRYGKRGSSANWAADKLTPAEVMTYKRAARGGGGGAAAPAAARATLQQKS</sequence>
<gene>
    <name evidence="10" type="ORF">JKP88DRAFT_164282</name>
</gene>
<keyword evidence="11" id="KW-1185">Reference proteome</keyword>
<protein>
    <recommendedName>
        <fullName evidence="9">Inner centromere protein ARK-binding domain-containing protein</fullName>
    </recommendedName>
</protein>
<feature type="region of interest" description="Disordered" evidence="8">
    <location>
        <begin position="123"/>
        <end position="143"/>
    </location>
</feature>
<evidence type="ECO:0000256" key="8">
    <source>
        <dbReference type="SAM" id="MobiDB-lite"/>
    </source>
</evidence>
<evidence type="ECO:0000259" key="9">
    <source>
        <dbReference type="Pfam" id="PF03941"/>
    </source>
</evidence>
<evidence type="ECO:0000256" key="5">
    <source>
        <dbReference type="ARBA" id="ARBA00022829"/>
    </source>
</evidence>
<evidence type="ECO:0000256" key="6">
    <source>
        <dbReference type="ARBA" id="ARBA00023212"/>
    </source>
</evidence>
<dbReference type="Gene3D" id="6.10.250.2990">
    <property type="match status" value="1"/>
</dbReference>
<keyword evidence="5" id="KW-0159">Chromosome partition</keyword>
<feature type="domain" description="Inner centromere protein ARK-binding" evidence="9">
    <location>
        <begin position="8"/>
        <end position="89"/>
    </location>
</feature>
<dbReference type="InterPro" id="IPR005635">
    <property type="entry name" value="Inner_centromere_prot_ARK-bd"/>
</dbReference>
<organism evidence="10 11">
    <name type="scientific">Tribonema minus</name>
    <dbReference type="NCBI Taxonomy" id="303371"/>
    <lineage>
        <taxon>Eukaryota</taxon>
        <taxon>Sar</taxon>
        <taxon>Stramenopiles</taxon>
        <taxon>Ochrophyta</taxon>
        <taxon>PX clade</taxon>
        <taxon>Xanthophyceae</taxon>
        <taxon>Tribonematales</taxon>
        <taxon>Tribonemataceae</taxon>
        <taxon>Tribonema</taxon>
    </lineage>
</organism>
<comment type="caution">
    <text evidence="10">The sequence shown here is derived from an EMBL/GenBank/DDBJ whole genome shotgun (WGS) entry which is preliminary data.</text>
</comment>
<feature type="region of interest" description="Disordered" evidence="8">
    <location>
        <begin position="1"/>
        <end position="57"/>
    </location>
</feature>
<keyword evidence="7" id="KW-0539">Nucleus</keyword>
<dbReference type="PANTHER" id="PTHR13142">
    <property type="entry name" value="INNER CENTROMERE PROTEIN"/>
    <property type="match status" value="1"/>
</dbReference>